<dbReference type="STRING" id="53254.SAMN05660750_03265"/>
<organism evidence="3 5">
    <name type="scientific">Bosea thiooxidans</name>
    <dbReference type="NCBI Taxonomy" id="53254"/>
    <lineage>
        <taxon>Bacteria</taxon>
        <taxon>Pseudomonadati</taxon>
        <taxon>Pseudomonadota</taxon>
        <taxon>Alphaproteobacteria</taxon>
        <taxon>Hyphomicrobiales</taxon>
        <taxon>Boseaceae</taxon>
        <taxon>Bosea</taxon>
    </lineage>
</organism>
<protein>
    <recommendedName>
        <fullName evidence="7">Lipoprotein</fullName>
    </recommendedName>
</protein>
<evidence type="ECO:0008006" key="7">
    <source>
        <dbReference type="Google" id="ProtNLM"/>
    </source>
</evidence>
<keyword evidence="2" id="KW-0732">Signal</keyword>
<accession>A0A0Q3T4D6</accession>
<dbReference type="EMBL" id="FUYX01000009">
    <property type="protein sequence ID" value="SKB96345.1"/>
    <property type="molecule type" value="Genomic_DNA"/>
</dbReference>
<evidence type="ECO:0000256" key="2">
    <source>
        <dbReference type="SAM" id="SignalP"/>
    </source>
</evidence>
<feature type="region of interest" description="Disordered" evidence="1">
    <location>
        <begin position="53"/>
        <end position="77"/>
    </location>
</feature>
<name>A0A0Q3T4D6_9HYPH</name>
<evidence type="ECO:0000313" key="5">
    <source>
        <dbReference type="Proteomes" id="UP000051562"/>
    </source>
</evidence>
<dbReference type="Proteomes" id="UP000190130">
    <property type="component" value="Unassembled WGS sequence"/>
</dbReference>
<evidence type="ECO:0000256" key="1">
    <source>
        <dbReference type="SAM" id="MobiDB-lite"/>
    </source>
</evidence>
<reference evidence="4 6" key="2">
    <citation type="submission" date="2017-02" db="EMBL/GenBank/DDBJ databases">
        <authorList>
            <person name="Peterson S.W."/>
        </authorList>
    </citation>
    <scope>NUCLEOTIDE SEQUENCE [LARGE SCALE GENOMIC DNA]</scope>
    <source>
        <strain evidence="4 6">DSM 9653</strain>
    </source>
</reference>
<evidence type="ECO:0000313" key="6">
    <source>
        <dbReference type="Proteomes" id="UP000190130"/>
    </source>
</evidence>
<reference evidence="3 5" key="1">
    <citation type="submission" date="2015-10" db="EMBL/GenBank/DDBJ databases">
        <title>Draft genome of Bosea thiooxidans.</title>
        <authorList>
            <person name="Wang X."/>
        </authorList>
    </citation>
    <scope>NUCLEOTIDE SEQUENCE [LARGE SCALE GENOMIC DNA]</scope>
    <source>
        <strain evidence="3 5">CGMCC 9174</strain>
    </source>
</reference>
<dbReference type="EMBL" id="LMAR01000001">
    <property type="protein sequence ID" value="KQK32490.1"/>
    <property type="molecule type" value="Genomic_DNA"/>
</dbReference>
<dbReference type="Proteomes" id="UP000051562">
    <property type="component" value="Unassembled WGS sequence"/>
</dbReference>
<feature type="chain" id="PRO_5014520671" description="Lipoprotein" evidence="2">
    <location>
        <begin position="18"/>
        <end position="77"/>
    </location>
</feature>
<evidence type="ECO:0000313" key="3">
    <source>
        <dbReference type="EMBL" id="KQK32490.1"/>
    </source>
</evidence>
<keyword evidence="5" id="KW-1185">Reference proteome</keyword>
<dbReference type="AlphaFoldDB" id="A0A0Q3T4D6"/>
<feature type="compositionally biased region" description="Basic and acidic residues" evidence="1">
    <location>
        <begin position="53"/>
        <end position="67"/>
    </location>
</feature>
<feature type="signal peptide" evidence="2">
    <location>
        <begin position="1"/>
        <end position="17"/>
    </location>
</feature>
<proteinExistence type="predicted"/>
<dbReference type="PROSITE" id="PS51257">
    <property type="entry name" value="PROKAR_LIPOPROTEIN"/>
    <property type="match status" value="1"/>
</dbReference>
<evidence type="ECO:0000313" key="4">
    <source>
        <dbReference type="EMBL" id="SKB96345.1"/>
    </source>
</evidence>
<sequence>MRIVFASAISLVLSACASSQNPIVEDRSRCDAYGFQRGTDAFANCVMTADRDRERRHERRVDRDGDRQAYGYGAAQE</sequence>
<gene>
    <name evidence="3" type="ORF">ARD30_01550</name>
    <name evidence="4" type="ORF">SAMN05660750_03265</name>
</gene>